<dbReference type="InterPro" id="IPR011004">
    <property type="entry name" value="Trimer_LpxA-like_sf"/>
</dbReference>
<dbReference type="InterPro" id="IPR020573">
    <property type="entry name" value="UDP_GlcNAc_AcTrfase_non-rep"/>
</dbReference>
<proteinExistence type="inferred from homology"/>
<sequence length="346" mass="36912">MQFTAQDIAFILNGKVEGDPLIAVSQLAKIEEATPGSLTFLANPKYEQYLYTTNASIAIVNDSLELSGPVKATLIRVENAYSAFTVLLEKYNTYKLHKEGIEQPSFIHETAVLGENVYIGAFAYIGAGVKIGDNSKIYPHTYIGDNAGIGANTTLFANVKVYFDCVLGNNVTIHSGAVIGSDGFGFAPNADGTYTKIAQIGNVILEDDVEVGSNTTVDRATMGSTIIRKGAKLDNLIQIAHNVDIGSNTVIAAQTGISGSTKLAENVILGGQVGVVGHITIAKGTQVQAQSGISRTIKEENTKLAGSPAFAYSSNMRSNVVLQRLPELERRVIELEKIIAELRKAD</sequence>
<keyword evidence="6 7" id="KW-0012">Acyltransferase</keyword>
<evidence type="ECO:0000259" key="8">
    <source>
        <dbReference type="Pfam" id="PF04613"/>
    </source>
</evidence>
<keyword evidence="4 7" id="KW-0677">Repeat</keyword>
<evidence type="ECO:0000313" key="9">
    <source>
        <dbReference type="EMBL" id="MFD0751034.1"/>
    </source>
</evidence>
<dbReference type="HAMAP" id="MF_00523">
    <property type="entry name" value="LpxD"/>
    <property type="match status" value="1"/>
</dbReference>
<comment type="pathway">
    <text evidence="7">Bacterial outer membrane biogenesis; LPS lipid A biosynthesis.</text>
</comment>
<evidence type="ECO:0000256" key="6">
    <source>
        <dbReference type="ARBA" id="ARBA00023315"/>
    </source>
</evidence>
<evidence type="ECO:0000313" key="10">
    <source>
        <dbReference type="Proteomes" id="UP001596958"/>
    </source>
</evidence>
<organism evidence="9 10">
    <name type="scientific">Mucilaginibacter calamicampi</name>
    <dbReference type="NCBI Taxonomy" id="1302352"/>
    <lineage>
        <taxon>Bacteria</taxon>
        <taxon>Pseudomonadati</taxon>
        <taxon>Bacteroidota</taxon>
        <taxon>Sphingobacteriia</taxon>
        <taxon>Sphingobacteriales</taxon>
        <taxon>Sphingobacteriaceae</taxon>
        <taxon>Mucilaginibacter</taxon>
    </lineage>
</organism>
<evidence type="ECO:0000256" key="4">
    <source>
        <dbReference type="ARBA" id="ARBA00022737"/>
    </source>
</evidence>
<evidence type="ECO:0000256" key="1">
    <source>
        <dbReference type="ARBA" id="ARBA00022516"/>
    </source>
</evidence>
<keyword evidence="5 7" id="KW-0443">Lipid metabolism</keyword>
<evidence type="ECO:0000256" key="2">
    <source>
        <dbReference type="ARBA" id="ARBA00022556"/>
    </source>
</evidence>
<evidence type="ECO:0000256" key="3">
    <source>
        <dbReference type="ARBA" id="ARBA00022679"/>
    </source>
</evidence>
<keyword evidence="2 7" id="KW-0441">Lipid A biosynthesis</keyword>
<feature type="domain" description="UDP-3-O-[3-hydroxymyristoyl] glucosamine N-acyltransferase non-repeat region" evidence="8">
    <location>
        <begin position="23"/>
        <end position="89"/>
    </location>
</feature>
<dbReference type="Proteomes" id="UP001596958">
    <property type="component" value="Unassembled WGS sequence"/>
</dbReference>
<feature type="active site" description="Proton acceptor" evidence="7">
    <location>
        <position position="241"/>
    </location>
</feature>
<dbReference type="Gene3D" id="3.40.1390.10">
    <property type="entry name" value="MurE/MurF, N-terminal domain"/>
    <property type="match status" value="1"/>
</dbReference>
<reference evidence="10" key="1">
    <citation type="journal article" date="2019" name="Int. J. Syst. Evol. Microbiol.">
        <title>The Global Catalogue of Microorganisms (GCM) 10K type strain sequencing project: providing services to taxonomists for standard genome sequencing and annotation.</title>
        <authorList>
            <consortium name="The Broad Institute Genomics Platform"/>
            <consortium name="The Broad Institute Genome Sequencing Center for Infectious Disease"/>
            <person name="Wu L."/>
            <person name="Ma J."/>
        </authorList>
    </citation>
    <scope>NUCLEOTIDE SEQUENCE [LARGE SCALE GENOMIC DNA]</scope>
    <source>
        <strain evidence="10">CCUG 63418</strain>
    </source>
</reference>
<dbReference type="CDD" id="cd03352">
    <property type="entry name" value="LbH_LpxD"/>
    <property type="match status" value="1"/>
</dbReference>
<dbReference type="NCBIfam" id="TIGR01853">
    <property type="entry name" value="lipid_A_lpxD"/>
    <property type="match status" value="1"/>
</dbReference>
<dbReference type="Gene3D" id="2.160.10.10">
    <property type="entry name" value="Hexapeptide repeat proteins"/>
    <property type="match status" value="1"/>
</dbReference>
<keyword evidence="10" id="KW-1185">Reference proteome</keyword>
<comment type="function">
    <text evidence="7">Catalyzes the N-acylation of UDP-3-O-acylglucosamine using 3-hydroxyacyl-ACP as the acyl donor. Is involved in the biosynthesis of lipid A, a phosphorylated glycolipid that anchors the lipopolysaccharide to the outer membrane of the cell.</text>
</comment>
<keyword evidence="1 7" id="KW-0444">Lipid biosynthesis</keyword>
<dbReference type="EC" id="2.3.1.191" evidence="7"/>
<comment type="catalytic activity">
    <reaction evidence="7">
        <text>a UDP-3-O-[(3R)-3-hydroxyacyl]-alpha-D-glucosamine + a (3R)-hydroxyacyl-[ACP] = a UDP-2-N,3-O-bis[(3R)-3-hydroxyacyl]-alpha-D-glucosamine + holo-[ACP] + H(+)</text>
        <dbReference type="Rhea" id="RHEA:53836"/>
        <dbReference type="Rhea" id="RHEA-COMP:9685"/>
        <dbReference type="Rhea" id="RHEA-COMP:9945"/>
        <dbReference type="ChEBI" id="CHEBI:15378"/>
        <dbReference type="ChEBI" id="CHEBI:64479"/>
        <dbReference type="ChEBI" id="CHEBI:78827"/>
        <dbReference type="ChEBI" id="CHEBI:137740"/>
        <dbReference type="ChEBI" id="CHEBI:137748"/>
        <dbReference type="EC" id="2.3.1.191"/>
    </reaction>
</comment>
<dbReference type="NCBIfam" id="NF002060">
    <property type="entry name" value="PRK00892.1"/>
    <property type="match status" value="1"/>
</dbReference>
<protein>
    <recommendedName>
        <fullName evidence="7">UDP-3-O-acylglucosamine N-acyltransferase</fullName>
        <ecNumber evidence="7">2.3.1.191</ecNumber>
    </recommendedName>
</protein>
<dbReference type="SUPFAM" id="SSF51161">
    <property type="entry name" value="Trimeric LpxA-like enzymes"/>
    <property type="match status" value="1"/>
</dbReference>
<dbReference type="PANTHER" id="PTHR43378:SF2">
    <property type="entry name" value="UDP-3-O-ACYLGLUCOSAMINE N-ACYLTRANSFERASE 1, MITOCHONDRIAL-RELATED"/>
    <property type="match status" value="1"/>
</dbReference>
<comment type="subunit">
    <text evidence="7">Homotrimer.</text>
</comment>
<evidence type="ECO:0000256" key="7">
    <source>
        <dbReference type="HAMAP-Rule" id="MF_00523"/>
    </source>
</evidence>
<dbReference type="GO" id="GO:0103118">
    <property type="term" value="F:UDP-3-O-[(3R)-3-hydroxyacyl]-glucosamine N-acyltransferase activity"/>
    <property type="evidence" value="ECO:0007669"/>
    <property type="project" value="UniProtKB-EC"/>
</dbReference>
<dbReference type="RefSeq" id="WP_377100840.1">
    <property type="nucleotide sequence ID" value="NZ_JBHTHU010000009.1"/>
</dbReference>
<dbReference type="PANTHER" id="PTHR43378">
    <property type="entry name" value="UDP-3-O-ACYLGLUCOSAMINE N-ACYLTRANSFERASE"/>
    <property type="match status" value="1"/>
</dbReference>
<dbReference type="EMBL" id="JBHTHU010000009">
    <property type="protein sequence ID" value="MFD0751034.1"/>
    <property type="molecule type" value="Genomic_DNA"/>
</dbReference>
<dbReference type="Pfam" id="PF04613">
    <property type="entry name" value="LpxD"/>
    <property type="match status" value="1"/>
</dbReference>
<name>A0ABW2YX06_9SPHI</name>
<dbReference type="InterPro" id="IPR007691">
    <property type="entry name" value="LpxD"/>
</dbReference>
<evidence type="ECO:0000256" key="5">
    <source>
        <dbReference type="ARBA" id="ARBA00023098"/>
    </source>
</evidence>
<comment type="caution">
    <text evidence="9">The sequence shown here is derived from an EMBL/GenBank/DDBJ whole genome shotgun (WGS) entry which is preliminary data.</text>
</comment>
<keyword evidence="3 7" id="KW-0808">Transferase</keyword>
<dbReference type="InterPro" id="IPR001451">
    <property type="entry name" value="Hexapep"/>
</dbReference>
<comment type="similarity">
    <text evidence="7">Belongs to the transferase hexapeptide repeat family. LpxD subfamily.</text>
</comment>
<gene>
    <name evidence="7 9" type="primary">lpxD</name>
    <name evidence="9" type="ORF">ACFQZS_12835</name>
</gene>
<accession>A0ABW2YX06</accession>
<dbReference type="Pfam" id="PF00132">
    <property type="entry name" value="Hexapep"/>
    <property type="match status" value="1"/>
</dbReference>